<feature type="domain" description="Mur ligase N-terminal catalytic" evidence="15">
    <location>
        <begin position="16"/>
        <end position="113"/>
    </location>
</feature>
<dbReference type="EC" id="6.3.2.8" evidence="3 14"/>
<evidence type="ECO:0000256" key="11">
    <source>
        <dbReference type="ARBA" id="ARBA00023306"/>
    </source>
</evidence>
<evidence type="ECO:0000256" key="4">
    <source>
        <dbReference type="ARBA" id="ARBA00022490"/>
    </source>
</evidence>
<dbReference type="InterPro" id="IPR000713">
    <property type="entry name" value="Mur_ligase_N"/>
</dbReference>
<dbReference type="Pfam" id="PF02875">
    <property type="entry name" value="Mur_ligase_C"/>
    <property type="match status" value="1"/>
</dbReference>
<evidence type="ECO:0000256" key="10">
    <source>
        <dbReference type="ARBA" id="ARBA00022984"/>
    </source>
</evidence>
<dbReference type="GO" id="GO:0005524">
    <property type="term" value="F:ATP binding"/>
    <property type="evidence" value="ECO:0007669"/>
    <property type="project" value="UniProtKB-UniRule"/>
</dbReference>
<keyword evidence="10 14" id="KW-0573">Peptidoglycan synthesis</keyword>
<evidence type="ECO:0000256" key="9">
    <source>
        <dbReference type="ARBA" id="ARBA00022960"/>
    </source>
</evidence>
<keyword evidence="4 14" id="KW-0963">Cytoplasm</keyword>
<comment type="similarity">
    <text evidence="14">Belongs to the MurCDEF family.</text>
</comment>
<comment type="catalytic activity">
    <reaction evidence="13 14">
        <text>UDP-N-acetyl-alpha-D-muramate + L-alanine + ATP = UDP-N-acetyl-alpha-D-muramoyl-L-alanine + ADP + phosphate + H(+)</text>
        <dbReference type="Rhea" id="RHEA:23372"/>
        <dbReference type="ChEBI" id="CHEBI:15378"/>
        <dbReference type="ChEBI" id="CHEBI:30616"/>
        <dbReference type="ChEBI" id="CHEBI:43474"/>
        <dbReference type="ChEBI" id="CHEBI:57972"/>
        <dbReference type="ChEBI" id="CHEBI:70757"/>
        <dbReference type="ChEBI" id="CHEBI:83898"/>
        <dbReference type="ChEBI" id="CHEBI:456216"/>
        <dbReference type="EC" id="6.3.2.8"/>
    </reaction>
</comment>
<keyword evidence="9 14" id="KW-0133">Cell shape</keyword>
<dbReference type="PANTHER" id="PTHR43445">
    <property type="entry name" value="UDP-N-ACETYLMURAMATE--L-ALANINE LIGASE-RELATED"/>
    <property type="match status" value="1"/>
</dbReference>
<dbReference type="Proteomes" id="UP000234271">
    <property type="component" value="Chromosome"/>
</dbReference>
<evidence type="ECO:0000256" key="8">
    <source>
        <dbReference type="ARBA" id="ARBA00022840"/>
    </source>
</evidence>
<dbReference type="OrthoDB" id="9804126at2"/>
<dbReference type="Pfam" id="PF08245">
    <property type="entry name" value="Mur_ligase_M"/>
    <property type="match status" value="1"/>
</dbReference>
<dbReference type="EMBL" id="CP018889">
    <property type="protein sequence ID" value="AUI68236.1"/>
    <property type="molecule type" value="Genomic_DNA"/>
</dbReference>
<comment type="subcellular location">
    <subcellularLocation>
        <location evidence="1 14">Cytoplasm</location>
    </subcellularLocation>
</comment>
<evidence type="ECO:0000256" key="6">
    <source>
        <dbReference type="ARBA" id="ARBA00022618"/>
    </source>
</evidence>
<name>A0A2N9YCR5_9GAMM</name>
<gene>
    <name evidence="14 18" type="primary">murC</name>
    <name evidence="18" type="ORF">BLE401_05655</name>
</gene>
<dbReference type="Gene3D" id="3.40.1190.10">
    <property type="entry name" value="Mur-like, catalytic domain"/>
    <property type="match status" value="1"/>
</dbReference>
<dbReference type="SUPFAM" id="SSF51984">
    <property type="entry name" value="MurCD N-terminal domain"/>
    <property type="match status" value="1"/>
</dbReference>
<sequence>MKMTHHPVNLPKRGRRIHFVGIGGAGMCGIAEVMHHVGYAVSGSDLHKSATTRHLSSLGIKLYCGHDANNIYGCDVVVISSAVKADNPEVVAARAQHIPVIPRAEMLGELMRFRQGIAIAGTHGKTTTTSLITSLLAEGNLDPTFVIGGKLNSVGRHANLGAGAYLVAEADESDASFLYLKPVMAVVTNIDADHLETYQNDFNKLQETFIKFLQQLPFYGLAVVCIDDPVIRQLLPQLTKPLLTYGTAEEAEIRAVQVQQIRDKTHFQVWRDNSYWMDVTLNLAGVHNVRNALAAIAIAHEVGVEDAAIQRGLQQFSGIGRRFQTQHLHTAQGNIMLIDDYGHHPREIEAVLQAIRAGWAERRLVVVFQPHRYTRTRDLFDDFVQVLSTIDVLLLLDVYAAGESRIEGADGQALCHALQTKGQVKPRFVAQADELVTLLPSLLQDQDILLTLGAGNIGTISANLPAQLTIQQSVNVEES</sequence>
<dbReference type="UniPathway" id="UPA00219"/>
<evidence type="ECO:0000256" key="7">
    <source>
        <dbReference type="ARBA" id="ARBA00022741"/>
    </source>
</evidence>
<evidence type="ECO:0000256" key="1">
    <source>
        <dbReference type="ARBA" id="ARBA00004496"/>
    </source>
</evidence>
<feature type="domain" description="Mur ligase C-terminal" evidence="16">
    <location>
        <begin position="322"/>
        <end position="455"/>
    </location>
</feature>
<dbReference type="RefSeq" id="WP_062147362.1">
    <property type="nucleotide sequence ID" value="NZ_CP012373.2"/>
</dbReference>
<dbReference type="InterPro" id="IPR050061">
    <property type="entry name" value="MurCDEF_pg_biosynth"/>
</dbReference>
<dbReference type="SUPFAM" id="SSF53623">
    <property type="entry name" value="MurD-like peptide ligases, catalytic domain"/>
    <property type="match status" value="1"/>
</dbReference>
<evidence type="ECO:0000259" key="17">
    <source>
        <dbReference type="Pfam" id="PF08245"/>
    </source>
</evidence>
<protein>
    <recommendedName>
        <fullName evidence="3 14">UDP-N-acetylmuramate--L-alanine ligase</fullName>
        <ecNumber evidence="3 14">6.3.2.8</ecNumber>
    </recommendedName>
    <alternativeName>
        <fullName evidence="14">UDP-N-acetylmuramoyl-L-alanine synthetase</fullName>
    </alternativeName>
</protein>
<dbReference type="GO" id="GO:0005737">
    <property type="term" value="C:cytoplasm"/>
    <property type="evidence" value="ECO:0007669"/>
    <property type="project" value="UniProtKB-SubCell"/>
</dbReference>
<evidence type="ECO:0000256" key="3">
    <source>
        <dbReference type="ARBA" id="ARBA00012211"/>
    </source>
</evidence>
<dbReference type="SUPFAM" id="SSF53244">
    <property type="entry name" value="MurD-like peptide ligases, peptide-binding domain"/>
    <property type="match status" value="1"/>
</dbReference>
<dbReference type="GO" id="GO:0008763">
    <property type="term" value="F:UDP-N-acetylmuramate-L-alanine ligase activity"/>
    <property type="evidence" value="ECO:0007669"/>
    <property type="project" value="UniProtKB-UniRule"/>
</dbReference>
<reference evidence="19" key="1">
    <citation type="submission" date="2016-12" db="EMBL/GenBank/DDBJ databases">
        <title>Complete Genome Sequence of Beggiatoa leptomitiformis D-401.</title>
        <authorList>
            <person name="Fomenkov A."/>
            <person name="Vincze T."/>
            <person name="Grabovich M."/>
            <person name="Anton B.P."/>
            <person name="Dubinina G."/>
            <person name="Orlova M."/>
            <person name="Belousova E."/>
            <person name="Roberts R.J."/>
        </authorList>
    </citation>
    <scope>NUCLEOTIDE SEQUENCE [LARGE SCALE GENOMIC DNA]</scope>
    <source>
        <strain evidence="19">D-401</strain>
    </source>
</reference>
<feature type="domain" description="Mur ligase central" evidence="17">
    <location>
        <begin position="119"/>
        <end position="299"/>
    </location>
</feature>
<dbReference type="GO" id="GO:0008360">
    <property type="term" value="P:regulation of cell shape"/>
    <property type="evidence" value="ECO:0007669"/>
    <property type="project" value="UniProtKB-KW"/>
</dbReference>
<evidence type="ECO:0000313" key="18">
    <source>
        <dbReference type="EMBL" id="AUI68236.1"/>
    </source>
</evidence>
<organism evidence="18 19">
    <name type="scientific">Beggiatoa leptomitoformis</name>
    <dbReference type="NCBI Taxonomy" id="288004"/>
    <lineage>
        <taxon>Bacteria</taxon>
        <taxon>Pseudomonadati</taxon>
        <taxon>Pseudomonadota</taxon>
        <taxon>Gammaproteobacteria</taxon>
        <taxon>Thiotrichales</taxon>
        <taxon>Thiotrichaceae</taxon>
        <taxon>Beggiatoa</taxon>
    </lineage>
</organism>
<evidence type="ECO:0000259" key="15">
    <source>
        <dbReference type="Pfam" id="PF01225"/>
    </source>
</evidence>
<dbReference type="HAMAP" id="MF_00046">
    <property type="entry name" value="MurC"/>
    <property type="match status" value="1"/>
</dbReference>
<dbReference type="InterPro" id="IPR005758">
    <property type="entry name" value="UDP-N-AcMur_Ala_ligase_MurC"/>
</dbReference>
<proteinExistence type="inferred from homology"/>
<dbReference type="InterPro" id="IPR004101">
    <property type="entry name" value="Mur_ligase_C"/>
</dbReference>
<dbReference type="PANTHER" id="PTHR43445:SF3">
    <property type="entry name" value="UDP-N-ACETYLMURAMATE--L-ALANINE LIGASE"/>
    <property type="match status" value="1"/>
</dbReference>
<keyword evidence="6 14" id="KW-0132">Cell division</keyword>
<keyword evidence="7 14" id="KW-0547">Nucleotide-binding</keyword>
<feature type="binding site" evidence="14">
    <location>
        <begin position="121"/>
        <end position="127"/>
    </location>
    <ligand>
        <name>ATP</name>
        <dbReference type="ChEBI" id="CHEBI:30616"/>
    </ligand>
</feature>
<keyword evidence="5 14" id="KW-0436">Ligase</keyword>
<evidence type="ECO:0000256" key="14">
    <source>
        <dbReference type="HAMAP-Rule" id="MF_00046"/>
    </source>
</evidence>
<dbReference type="AlphaFoldDB" id="A0A2N9YCR5"/>
<keyword evidence="11 14" id="KW-0131">Cell cycle</keyword>
<dbReference type="GO" id="GO:0051301">
    <property type="term" value="P:cell division"/>
    <property type="evidence" value="ECO:0007669"/>
    <property type="project" value="UniProtKB-KW"/>
</dbReference>
<dbReference type="InterPro" id="IPR036615">
    <property type="entry name" value="Mur_ligase_C_dom_sf"/>
</dbReference>
<dbReference type="InterPro" id="IPR036565">
    <property type="entry name" value="Mur-like_cat_sf"/>
</dbReference>
<keyword evidence="8 14" id="KW-0067">ATP-binding</keyword>
<accession>A0A2N9YCR5</accession>
<dbReference type="GO" id="GO:0071555">
    <property type="term" value="P:cell wall organization"/>
    <property type="evidence" value="ECO:0007669"/>
    <property type="project" value="UniProtKB-KW"/>
</dbReference>
<dbReference type="InterPro" id="IPR013221">
    <property type="entry name" value="Mur_ligase_cen"/>
</dbReference>
<keyword evidence="12 14" id="KW-0961">Cell wall biogenesis/degradation</keyword>
<dbReference type="STRING" id="288004.AL038_00390"/>
<keyword evidence="19" id="KW-1185">Reference proteome</keyword>
<evidence type="ECO:0000256" key="13">
    <source>
        <dbReference type="ARBA" id="ARBA00047833"/>
    </source>
</evidence>
<comment type="pathway">
    <text evidence="2 14">Cell wall biogenesis; peptidoglycan biosynthesis.</text>
</comment>
<dbReference type="Pfam" id="PF01225">
    <property type="entry name" value="Mur_ligase"/>
    <property type="match status" value="1"/>
</dbReference>
<dbReference type="NCBIfam" id="TIGR01082">
    <property type="entry name" value="murC"/>
    <property type="match status" value="1"/>
</dbReference>
<evidence type="ECO:0000259" key="16">
    <source>
        <dbReference type="Pfam" id="PF02875"/>
    </source>
</evidence>
<dbReference type="GO" id="GO:0009252">
    <property type="term" value="P:peptidoglycan biosynthetic process"/>
    <property type="evidence" value="ECO:0007669"/>
    <property type="project" value="UniProtKB-UniRule"/>
</dbReference>
<evidence type="ECO:0000256" key="5">
    <source>
        <dbReference type="ARBA" id="ARBA00022598"/>
    </source>
</evidence>
<dbReference type="Gene3D" id="3.40.50.720">
    <property type="entry name" value="NAD(P)-binding Rossmann-like Domain"/>
    <property type="match status" value="1"/>
</dbReference>
<dbReference type="FunFam" id="3.40.1190.10:FF:000001">
    <property type="entry name" value="UDP-N-acetylmuramate--L-alanine ligase"/>
    <property type="match status" value="1"/>
</dbReference>
<evidence type="ECO:0000256" key="12">
    <source>
        <dbReference type="ARBA" id="ARBA00023316"/>
    </source>
</evidence>
<evidence type="ECO:0000313" key="19">
    <source>
        <dbReference type="Proteomes" id="UP000234271"/>
    </source>
</evidence>
<evidence type="ECO:0000256" key="2">
    <source>
        <dbReference type="ARBA" id="ARBA00004752"/>
    </source>
</evidence>
<dbReference type="KEGG" id="blep:AL038_00390"/>
<comment type="function">
    <text evidence="14">Cell wall formation.</text>
</comment>
<dbReference type="Gene3D" id="3.90.190.20">
    <property type="entry name" value="Mur ligase, C-terminal domain"/>
    <property type="match status" value="1"/>
</dbReference>